<feature type="compositionally biased region" description="Basic residues" evidence="1">
    <location>
        <begin position="57"/>
        <end position="66"/>
    </location>
</feature>
<dbReference type="RefSeq" id="XP_011777060.1">
    <property type="nucleotide sequence ID" value="XM_011778758.1"/>
</dbReference>
<organism evidence="2 3">
    <name type="scientific">Trypanosoma brucei gambiense (strain MHOM/CI/86/DAL972)</name>
    <dbReference type="NCBI Taxonomy" id="679716"/>
    <lineage>
        <taxon>Eukaryota</taxon>
        <taxon>Discoba</taxon>
        <taxon>Euglenozoa</taxon>
        <taxon>Kinetoplastea</taxon>
        <taxon>Metakinetoplastina</taxon>
        <taxon>Trypanosomatida</taxon>
        <taxon>Trypanosomatidae</taxon>
        <taxon>Trypanosoma</taxon>
    </lineage>
</organism>
<protein>
    <submittedName>
        <fullName evidence="2">Uncharacterized protein</fullName>
    </submittedName>
</protein>
<dbReference type="GeneID" id="23860931"/>
<evidence type="ECO:0000256" key="1">
    <source>
        <dbReference type="SAM" id="MobiDB-lite"/>
    </source>
</evidence>
<proteinExistence type="predicted"/>
<feature type="compositionally biased region" description="Basic and acidic residues" evidence="1">
    <location>
        <begin position="31"/>
        <end position="40"/>
    </location>
</feature>
<feature type="compositionally biased region" description="Basic residues" evidence="1">
    <location>
        <begin position="77"/>
        <end position="90"/>
    </location>
</feature>
<dbReference type="Proteomes" id="UP000002316">
    <property type="component" value="Chromosome 9"/>
</dbReference>
<evidence type="ECO:0000313" key="3">
    <source>
        <dbReference type="Proteomes" id="UP000002316"/>
    </source>
</evidence>
<sequence length="102" mass="11855">MYVCVCVSACFTFISPTIMYFDLSLETKKTNKNKIDRTDRQTCSSSSNSSSRENGKKNKRKKIRKGPNREITAVTARHPRIKHAHTHTHTHIFDYLKKKNIK</sequence>
<gene>
    <name evidence="2" type="ORF">TbgDal_IX8700</name>
</gene>
<feature type="region of interest" description="Disordered" evidence="1">
    <location>
        <begin position="31"/>
        <end position="90"/>
    </location>
</feature>
<evidence type="ECO:0000313" key="2">
    <source>
        <dbReference type="EMBL" id="CBH14794.1"/>
    </source>
</evidence>
<reference evidence="3" key="1">
    <citation type="journal article" date="2010" name="PLoS Negl. Trop. Dis.">
        <title>The genome sequence of Trypanosoma brucei gambiense, causative agent of chronic human african trypanosomiasis.</title>
        <authorList>
            <person name="Jackson A.P."/>
            <person name="Sanders M."/>
            <person name="Berry A."/>
            <person name="McQuillan J."/>
            <person name="Aslett M.A."/>
            <person name="Quail M.A."/>
            <person name="Chukualim B."/>
            <person name="Capewell P."/>
            <person name="MacLeod A."/>
            <person name="Melville S.E."/>
            <person name="Gibson W."/>
            <person name="Barry J.D."/>
            <person name="Berriman M."/>
            <person name="Hertz-Fowler C."/>
        </authorList>
    </citation>
    <scope>NUCLEOTIDE SEQUENCE [LARGE SCALE GENOMIC DNA]</scope>
    <source>
        <strain evidence="3">MHOM/CI/86/DAL972</strain>
    </source>
</reference>
<accession>C9ZZE5</accession>
<dbReference type="KEGG" id="tbg:TbgDal_IX8700"/>
<dbReference type="EMBL" id="FN554972">
    <property type="protein sequence ID" value="CBH14794.1"/>
    <property type="molecule type" value="Genomic_DNA"/>
</dbReference>
<dbReference type="AlphaFoldDB" id="C9ZZE5"/>
<name>C9ZZE5_TRYB9</name>